<evidence type="ECO:0000256" key="1">
    <source>
        <dbReference type="SAM" id="MobiDB-lite"/>
    </source>
</evidence>
<evidence type="ECO:0000313" key="3">
    <source>
        <dbReference type="Proteomes" id="UP000266841"/>
    </source>
</evidence>
<evidence type="ECO:0000313" key="2">
    <source>
        <dbReference type="EMBL" id="EJK55742.1"/>
    </source>
</evidence>
<dbReference type="EMBL" id="AGNL01033309">
    <property type="protein sequence ID" value="EJK55742.1"/>
    <property type="molecule type" value="Genomic_DNA"/>
</dbReference>
<accession>K0SAK5</accession>
<feature type="compositionally biased region" description="Basic and acidic residues" evidence="1">
    <location>
        <begin position="134"/>
        <end position="150"/>
    </location>
</feature>
<dbReference type="Proteomes" id="UP000266841">
    <property type="component" value="Unassembled WGS sequence"/>
</dbReference>
<dbReference type="AlphaFoldDB" id="K0SAK5"/>
<keyword evidence="3" id="KW-1185">Reference proteome</keyword>
<name>K0SAK5_THAOC</name>
<feature type="non-terminal residue" evidence="2">
    <location>
        <position position="1"/>
    </location>
</feature>
<feature type="region of interest" description="Disordered" evidence="1">
    <location>
        <begin position="55"/>
        <end position="160"/>
    </location>
</feature>
<gene>
    <name evidence="2" type="ORF">THAOC_24490</name>
</gene>
<feature type="compositionally biased region" description="Basic and acidic residues" evidence="1">
    <location>
        <begin position="89"/>
        <end position="110"/>
    </location>
</feature>
<reference evidence="2 3" key="1">
    <citation type="journal article" date="2012" name="Genome Biol.">
        <title>Genome and low-iron response of an oceanic diatom adapted to chronic iron limitation.</title>
        <authorList>
            <person name="Lommer M."/>
            <person name="Specht M."/>
            <person name="Roy A.S."/>
            <person name="Kraemer L."/>
            <person name="Andreson R."/>
            <person name="Gutowska M.A."/>
            <person name="Wolf J."/>
            <person name="Bergner S.V."/>
            <person name="Schilhabel M.B."/>
            <person name="Klostermeier U.C."/>
            <person name="Beiko R.G."/>
            <person name="Rosenstiel P."/>
            <person name="Hippler M."/>
            <person name="Laroche J."/>
        </authorList>
    </citation>
    <scope>NUCLEOTIDE SEQUENCE [LARGE SCALE GENOMIC DNA]</scope>
    <source>
        <strain evidence="2 3">CCMP1005</strain>
    </source>
</reference>
<sequence>NQAKSETRNDAPPPPRRRFRLAVTAPRAELSCLVGILTNEFSTVTLRGRAVAQIGRRGRNERGEAVAGQCSGSDFERQGHARPRTVTTRAERAKMARGREGGKRWLDGKSKRVIPPVAGAIPLPSPATYSPGEGGDRGDGGERAGGRQDGRSVGTPVFLR</sequence>
<protein>
    <submittedName>
        <fullName evidence="2">Uncharacterized protein</fullName>
    </submittedName>
</protein>
<organism evidence="2 3">
    <name type="scientific">Thalassiosira oceanica</name>
    <name type="common">Marine diatom</name>
    <dbReference type="NCBI Taxonomy" id="159749"/>
    <lineage>
        <taxon>Eukaryota</taxon>
        <taxon>Sar</taxon>
        <taxon>Stramenopiles</taxon>
        <taxon>Ochrophyta</taxon>
        <taxon>Bacillariophyta</taxon>
        <taxon>Coscinodiscophyceae</taxon>
        <taxon>Thalassiosirophycidae</taxon>
        <taxon>Thalassiosirales</taxon>
        <taxon>Thalassiosiraceae</taxon>
        <taxon>Thalassiosira</taxon>
    </lineage>
</organism>
<comment type="caution">
    <text evidence="2">The sequence shown here is derived from an EMBL/GenBank/DDBJ whole genome shotgun (WGS) entry which is preliminary data.</text>
</comment>
<proteinExistence type="predicted"/>